<organism evidence="1 2">
    <name type="scientific">Intoshia linei</name>
    <dbReference type="NCBI Taxonomy" id="1819745"/>
    <lineage>
        <taxon>Eukaryota</taxon>
        <taxon>Metazoa</taxon>
        <taxon>Spiralia</taxon>
        <taxon>Lophotrochozoa</taxon>
        <taxon>Mesozoa</taxon>
        <taxon>Orthonectida</taxon>
        <taxon>Rhopaluridae</taxon>
        <taxon>Intoshia</taxon>
    </lineage>
</organism>
<reference evidence="1 2" key="1">
    <citation type="submission" date="2016-04" db="EMBL/GenBank/DDBJ databases">
        <title>The genome of Intoshia linei affirms orthonectids as highly simplified spiralians.</title>
        <authorList>
            <person name="Mikhailov K.V."/>
            <person name="Slusarev G.S."/>
            <person name="Nikitin M.A."/>
            <person name="Logacheva M.D."/>
            <person name="Penin A."/>
            <person name="Aleoshin V."/>
            <person name="Panchin Y.V."/>
        </authorList>
    </citation>
    <scope>NUCLEOTIDE SEQUENCE [LARGE SCALE GENOMIC DNA]</scope>
    <source>
        <strain evidence="1">Intl2013</strain>
        <tissue evidence="1">Whole animal</tissue>
    </source>
</reference>
<protein>
    <submittedName>
        <fullName evidence="1">Uncharacterized protein</fullName>
    </submittedName>
</protein>
<keyword evidence="2" id="KW-1185">Reference proteome</keyword>
<evidence type="ECO:0000313" key="1">
    <source>
        <dbReference type="EMBL" id="OAF63976.1"/>
    </source>
</evidence>
<dbReference type="EMBL" id="LWCA01002277">
    <property type="protein sequence ID" value="OAF63976.1"/>
    <property type="molecule type" value="Genomic_DNA"/>
</dbReference>
<evidence type="ECO:0000313" key="2">
    <source>
        <dbReference type="Proteomes" id="UP000078046"/>
    </source>
</evidence>
<proteinExistence type="predicted"/>
<name>A0A177APN8_9BILA</name>
<feature type="non-terminal residue" evidence="1">
    <location>
        <position position="1"/>
    </location>
</feature>
<dbReference type="AlphaFoldDB" id="A0A177APN8"/>
<gene>
    <name evidence="1" type="ORF">A3Q56_08302</name>
</gene>
<sequence>EPFQKNVKLSDDIEKKLSVMVFGTSLLTINGIQKNRKICSANLAKYSKLSINTKPEYIKKHINAICSIKDNIELPKINDDCNKPYLKIPIMSSNPPITPDISLGRYNSQYVGDILKNKRRCASSSICRRSPGVQYADMNNNTNSKIHVNLINNLNLNYDENLKKNKKIDESHFKYTRKKICENDINNQRIDSEAIKPLNVNNLFFNQNNSRPKSTNGLYRNNRFYCKKIYTNDVNTVPLMCTLNIIGNRLKRTSDT</sequence>
<dbReference type="Proteomes" id="UP000078046">
    <property type="component" value="Unassembled WGS sequence"/>
</dbReference>
<comment type="caution">
    <text evidence="1">The sequence shown here is derived from an EMBL/GenBank/DDBJ whole genome shotgun (WGS) entry which is preliminary data.</text>
</comment>
<accession>A0A177APN8</accession>